<evidence type="ECO:0000313" key="2">
    <source>
        <dbReference type="Proteomes" id="UP001217500"/>
    </source>
</evidence>
<proteinExistence type="predicted"/>
<evidence type="ECO:0000313" key="1">
    <source>
        <dbReference type="EMBL" id="WCL55315.1"/>
    </source>
</evidence>
<keyword evidence="2" id="KW-1185">Reference proteome</keyword>
<accession>A0AAE9XU30</accession>
<gene>
    <name evidence="1" type="ORF">PH603_06030</name>
</gene>
<dbReference type="InterPro" id="IPR010836">
    <property type="entry name" value="SapC"/>
</dbReference>
<dbReference type="Proteomes" id="UP001217500">
    <property type="component" value="Chromosome"/>
</dbReference>
<dbReference type="RefSeq" id="WP_289505110.1">
    <property type="nucleotide sequence ID" value="NZ_CP116805.1"/>
</dbReference>
<dbReference type="AlphaFoldDB" id="A0AAE9XU30"/>
<organism evidence="1 2">
    <name type="scientific">Gimibacter soli</name>
    <dbReference type="NCBI Taxonomy" id="3024400"/>
    <lineage>
        <taxon>Bacteria</taxon>
        <taxon>Pseudomonadati</taxon>
        <taxon>Pseudomonadota</taxon>
        <taxon>Alphaproteobacteria</taxon>
        <taxon>Kordiimonadales</taxon>
        <taxon>Temperatibacteraceae</taxon>
        <taxon>Gimibacter</taxon>
    </lineage>
</organism>
<dbReference type="EMBL" id="CP116805">
    <property type="protein sequence ID" value="WCL55315.1"/>
    <property type="molecule type" value="Genomic_DNA"/>
</dbReference>
<protein>
    <submittedName>
        <fullName evidence="1">SapC family protein</fullName>
    </submittedName>
</protein>
<name>A0AAE9XU30_9PROT</name>
<reference evidence="1" key="1">
    <citation type="submission" date="2023-01" db="EMBL/GenBank/DDBJ databases">
        <title>The genome sequence of Kordiimonadaceae bacterium 6D33.</title>
        <authorList>
            <person name="Liu Y."/>
        </authorList>
    </citation>
    <scope>NUCLEOTIDE SEQUENCE</scope>
    <source>
        <strain evidence="1">6D33</strain>
    </source>
</reference>
<dbReference type="Pfam" id="PF07277">
    <property type="entry name" value="SapC"/>
    <property type="match status" value="1"/>
</dbReference>
<dbReference type="KEGG" id="gso:PH603_06030"/>
<sequence>MTRHALLNNGDHQNLRINNRRAADLGDGVMYVPTFPFEFRAVQAHYPILFHQDASTGRYHALAMFGFERGENLFLTDAGWDAHYVPLAIQRQPFLIGQDGRGGQVVHIDLDSPRVSGTEGEPLFQANGASTPYLEHVAAVLDAMHRGGEEAAAFTETLATLGLLESLALDVELADGSKNRLMGFHVINEEKLMALDGATLVDLNARGYLAAIYMVLASLSHIRDLIVRKNARLGGQ</sequence>